<keyword evidence="1" id="KW-0812">Transmembrane</keyword>
<dbReference type="EMBL" id="FNQR01000018">
    <property type="protein sequence ID" value="SEB12438.1"/>
    <property type="molecule type" value="Genomic_DNA"/>
</dbReference>
<name>A0A1H4GUA2_9BACI</name>
<dbReference type="Proteomes" id="UP000198584">
    <property type="component" value="Unassembled WGS sequence"/>
</dbReference>
<evidence type="ECO:0000256" key="1">
    <source>
        <dbReference type="SAM" id="Phobius"/>
    </source>
</evidence>
<dbReference type="OrthoDB" id="2973795at2"/>
<gene>
    <name evidence="2" type="ORF">SAMN05421743_11817</name>
</gene>
<protein>
    <recommendedName>
        <fullName evidence="4">ComG operon protein 7</fullName>
    </recommendedName>
</protein>
<feature type="transmembrane region" description="Helical" evidence="1">
    <location>
        <begin position="16"/>
        <end position="39"/>
    </location>
</feature>
<keyword evidence="1" id="KW-1133">Transmembrane helix</keyword>
<dbReference type="RefSeq" id="WP_093046238.1">
    <property type="nucleotide sequence ID" value="NZ_FNQR01000018.1"/>
</dbReference>
<dbReference type="AlphaFoldDB" id="A0A1H4GUA2"/>
<reference evidence="2 3" key="1">
    <citation type="submission" date="2016-10" db="EMBL/GenBank/DDBJ databases">
        <authorList>
            <person name="de Groot N.N."/>
        </authorList>
    </citation>
    <scope>NUCLEOTIDE SEQUENCE [LARGE SCALE GENOMIC DNA]</scope>
    <source>
        <strain evidence="2 3">CCM7597</strain>
    </source>
</reference>
<accession>A0A1H4GUA2</accession>
<sequence>MKSDFKHTPATYRNGFIFPFVLLLSILFLAATTTSIHLYQNHQYTTELHYDNIVMETLFQSGLAKFHKEMSHKEELPKSGEVTYLFPKGDTYIQYTWIAERTYDLQIVITTNKGVTNKFGRKYTFG</sequence>
<keyword evidence="3" id="KW-1185">Reference proteome</keyword>
<evidence type="ECO:0008006" key="4">
    <source>
        <dbReference type="Google" id="ProtNLM"/>
    </source>
</evidence>
<organism evidence="2 3">
    <name type="scientific">Thalassobacillus cyri</name>
    <dbReference type="NCBI Taxonomy" id="571932"/>
    <lineage>
        <taxon>Bacteria</taxon>
        <taxon>Bacillati</taxon>
        <taxon>Bacillota</taxon>
        <taxon>Bacilli</taxon>
        <taxon>Bacillales</taxon>
        <taxon>Bacillaceae</taxon>
        <taxon>Thalassobacillus</taxon>
    </lineage>
</organism>
<keyword evidence="1" id="KW-0472">Membrane</keyword>
<proteinExistence type="predicted"/>
<evidence type="ECO:0000313" key="2">
    <source>
        <dbReference type="EMBL" id="SEB12438.1"/>
    </source>
</evidence>
<evidence type="ECO:0000313" key="3">
    <source>
        <dbReference type="Proteomes" id="UP000198584"/>
    </source>
</evidence>
<dbReference type="STRING" id="571932.SAMN05421743_11817"/>